<keyword evidence="5 12" id="KW-1133">Transmembrane helix</keyword>
<evidence type="ECO:0000256" key="5">
    <source>
        <dbReference type="ARBA" id="ARBA00022989"/>
    </source>
</evidence>
<evidence type="ECO:0000256" key="10">
    <source>
        <dbReference type="ARBA" id="ARBA00044501"/>
    </source>
</evidence>
<sequence>MTKWKPVQPTLPADDKEWAEEFEHYKQFPEYKEFNVHMDLEGFKKIYYVEWFHRLIGSSLGVVFGLPLSYFLYKGYLYKPMKNRLIALLLLGGSQGLIGWWMVKSGLKEKPDYLKKPSVSVYRLMFHLNTALLIYGGLVWNGLTLLRKPQEYLLKPENLKGNNRMRGIAILVLHFIALQTLTGSTVAGTQAGKVFNDWPFFNGELTPPKMWAKEPFWKNFFENQGTVQFNHRTFGYLAFISGVFMLYKGRGYNLRQNQVICLYLASLFIFLQVANGIATLKNNCKPKEANAHQINAVLVMTFTLLFLHSCRKPTKAYKQYLKQFESYNNFKKIKN</sequence>
<name>A0A0V0Q7C0_PSEPJ</name>
<comment type="catalytic activity">
    <reaction evidence="11">
        <text>Fe(II)-heme o + 2 A + H2O = Fe(II)-heme a + 2 AH2</text>
        <dbReference type="Rhea" id="RHEA:63388"/>
        <dbReference type="ChEBI" id="CHEBI:13193"/>
        <dbReference type="ChEBI" id="CHEBI:15377"/>
        <dbReference type="ChEBI" id="CHEBI:17499"/>
        <dbReference type="ChEBI" id="CHEBI:60530"/>
        <dbReference type="ChEBI" id="CHEBI:61715"/>
        <dbReference type="EC" id="1.17.99.9"/>
    </reaction>
    <physiologicalReaction direction="left-to-right" evidence="11">
        <dbReference type="Rhea" id="RHEA:63389"/>
    </physiologicalReaction>
</comment>
<dbReference type="EMBL" id="LDAU01000273">
    <property type="protein sequence ID" value="KRW98112.1"/>
    <property type="molecule type" value="Genomic_DNA"/>
</dbReference>
<evidence type="ECO:0000256" key="11">
    <source>
        <dbReference type="ARBA" id="ARBA00048044"/>
    </source>
</evidence>
<feature type="transmembrane region" description="Helical" evidence="12">
    <location>
        <begin position="85"/>
        <end position="103"/>
    </location>
</feature>
<evidence type="ECO:0000256" key="12">
    <source>
        <dbReference type="SAM" id="Phobius"/>
    </source>
</evidence>
<feature type="transmembrane region" description="Helical" evidence="12">
    <location>
        <begin position="51"/>
        <end position="73"/>
    </location>
</feature>
<feature type="transmembrane region" description="Helical" evidence="12">
    <location>
        <begin position="123"/>
        <end position="146"/>
    </location>
</feature>
<keyword evidence="9 12" id="KW-0472">Membrane</keyword>
<evidence type="ECO:0000256" key="9">
    <source>
        <dbReference type="ARBA" id="ARBA00023136"/>
    </source>
</evidence>
<evidence type="ECO:0000313" key="14">
    <source>
        <dbReference type="Proteomes" id="UP000054937"/>
    </source>
</evidence>
<dbReference type="PANTHER" id="PTHR23289">
    <property type="entry name" value="CYTOCHROME C OXIDASE ASSEMBLY PROTEIN COX15"/>
    <property type="match status" value="1"/>
</dbReference>
<evidence type="ECO:0000256" key="1">
    <source>
        <dbReference type="ARBA" id="ARBA00001970"/>
    </source>
</evidence>
<evidence type="ECO:0000256" key="2">
    <source>
        <dbReference type="ARBA" id="ARBA00004141"/>
    </source>
</evidence>
<reference evidence="13 14" key="1">
    <citation type="journal article" date="2015" name="Sci. Rep.">
        <title>Genome of the facultative scuticociliatosis pathogen Pseudocohnilembus persalinus provides insight into its virulence through horizontal gene transfer.</title>
        <authorList>
            <person name="Xiong J."/>
            <person name="Wang G."/>
            <person name="Cheng J."/>
            <person name="Tian M."/>
            <person name="Pan X."/>
            <person name="Warren A."/>
            <person name="Jiang C."/>
            <person name="Yuan D."/>
            <person name="Miao W."/>
        </authorList>
    </citation>
    <scope>NUCLEOTIDE SEQUENCE [LARGE SCALE GENOMIC DNA]</scope>
    <source>
        <strain evidence="13">36N120E</strain>
    </source>
</reference>
<dbReference type="GO" id="GO:0120547">
    <property type="term" value="F:heme A synthase activity"/>
    <property type="evidence" value="ECO:0007669"/>
    <property type="project" value="UniProtKB-EC"/>
</dbReference>
<evidence type="ECO:0000256" key="6">
    <source>
        <dbReference type="ARBA" id="ARBA00023002"/>
    </source>
</evidence>
<feature type="transmembrane region" description="Helical" evidence="12">
    <location>
        <begin position="259"/>
        <end position="280"/>
    </location>
</feature>
<dbReference type="GO" id="GO:0016653">
    <property type="term" value="F:oxidoreductase activity, acting on NAD(P)H, heme protein as acceptor"/>
    <property type="evidence" value="ECO:0007669"/>
    <property type="project" value="TreeGrafter"/>
</dbReference>
<dbReference type="InterPro" id="IPR023754">
    <property type="entry name" value="HemeA_Synthase_type2"/>
</dbReference>
<feature type="transmembrane region" description="Helical" evidence="12">
    <location>
        <begin position="229"/>
        <end position="247"/>
    </location>
</feature>
<dbReference type="Proteomes" id="UP000054937">
    <property type="component" value="Unassembled WGS sequence"/>
</dbReference>
<keyword evidence="3 12" id="KW-0812">Transmembrane</keyword>
<dbReference type="OrthoDB" id="1726137at2759"/>
<evidence type="ECO:0000256" key="7">
    <source>
        <dbReference type="ARBA" id="ARBA00023004"/>
    </source>
</evidence>
<dbReference type="GO" id="GO:0006784">
    <property type="term" value="P:heme A biosynthetic process"/>
    <property type="evidence" value="ECO:0007669"/>
    <property type="project" value="InterPro"/>
</dbReference>
<keyword evidence="7" id="KW-0408">Iron</keyword>
<evidence type="ECO:0000256" key="3">
    <source>
        <dbReference type="ARBA" id="ARBA00022692"/>
    </source>
</evidence>
<dbReference type="OMA" id="WLNFLAN"/>
<keyword evidence="8" id="KW-0350">Heme biosynthesis</keyword>
<dbReference type="GO" id="GO:0046872">
    <property type="term" value="F:metal ion binding"/>
    <property type="evidence" value="ECO:0007669"/>
    <property type="project" value="UniProtKB-KW"/>
</dbReference>
<comment type="cofactor">
    <cofactor evidence="1">
        <name>heme b</name>
        <dbReference type="ChEBI" id="CHEBI:60344"/>
    </cofactor>
</comment>
<gene>
    <name evidence="13" type="ORF">PPERSA_08275</name>
</gene>
<evidence type="ECO:0000256" key="4">
    <source>
        <dbReference type="ARBA" id="ARBA00022723"/>
    </source>
</evidence>
<organism evidence="13 14">
    <name type="scientific">Pseudocohnilembus persalinus</name>
    <name type="common">Ciliate</name>
    <dbReference type="NCBI Taxonomy" id="266149"/>
    <lineage>
        <taxon>Eukaryota</taxon>
        <taxon>Sar</taxon>
        <taxon>Alveolata</taxon>
        <taxon>Ciliophora</taxon>
        <taxon>Intramacronucleata</taxon>
        <taxon>Oligohymenophorea</taxon>
        <taxon>Scuticociliatia</taxon>
        <taxon>Philasterida</taxon>
        <taxon>Pseudocohnilembidae</taxon>
        <taxon>Pseudocohnilembus</taxon>
    </lineage>
</organism>
<protein>
    <submittedName>
        <fullName evidence="13">Uncharacterized protein</fullName>
    </submittedName>
</protein>
<dbReference type="GO" id="GO:0005743">
    <property type="term" value="C:mitochondrial inner membrane"/>
    <property type="evidence" value="ECO:0007669"/>
    <property type="project" value="TreeGrafter"/>
</dbReference>
<comment type="subcellular location">
    <subcellularLocation>
        <location evidence="2">Membrane</location>
        <topology evidence="2">Multi-pass membrane protein</topology>
    </subcellularLocation>
</comment>
<keyword evidence="4" id="KW-0479">Metal-binding</keyword>
<dbReference type="FunCoup" id="A0A0V0Q7C0">
    <property type="interactions" value="362"/>
</dbReference>
<dbReference type="InParanoid" id="A0A0V0Q7C0"/>
<dbReference type="PANTHER" id="PTHR23289:SF2">
    <property type="entry name" value="CYTOCHROME C OXIDASE ASSEMBLY PROTEIN COX15 HOMOLOG"/>
    <property type="match status" value="1"/>
</dbReference>
<dbReference type="InterPro" id="IPR003780">
    <property type="entry name" value="COX15/CtaA_fam"/>
</dbReference>
<keyword evidence="14" id="KW-1185">Reference proteome</keyword>
<comment type="caution">
    <text evidence="13">The sequence shown here is derived from an EMBL/GenBank/DDBJ whole genome shotgun (WGS) entry which is preliminary data.</text>
</comment>
<dbReference type="Pfam" id="PF02628">
    <property type="entry name" value="COX15-CtaA"/>
    <property type="match status" value="1"/>
</dbReference>
<evidence type="ECO:0000256" key="8">
    <source>
        <dbReference type="ARBA" id="ARBA00023133"/>
    </source>
</evidence>
<dbReference type="AlphaFoldDB" id="A0A0V0Q7C0"/>
<feature type="transmembrane region" description="Helical" evidence="12">
    <location>
        <begin position="167"/>
        <end position="187"/>
    </location>
</feature>
<keyword evidence="6" id="KW-0560">Oxidoreductase</keyword>
<comment type="pathway">
    <text evidence="10">Porphyrin-containing compound metabolism; heme A biosynthesis; heme A from heme O: step 1/1.</text>
</comment>
<evidence type="ECO:0000313" key="13">
    <source>
        <dbReference type="EMBL" id="KRW98112.1"/>
    </source>
</evidence>
<feature type="transmembrane region" description="Helical" evidence="12">
    <location>
        <begin position="292"/>
        <end position="310"/>
    </location>
</feature>
<accession>A0A0V0Q7C0</accession>
<proteinExistence type="predicted"/>